<dbReference type="Proteomes" id="UP001501195">
    <property type="component" value="Unassembled WGS sequence"/>
</dbReference>
<organism evidence="2 3">
    <name type="scientific">Kineococcus glutinatus</name>
    <dbReference type="NCBI Taxonomy" id="1070872"/>
    <lineage>
        <taxon>Bacteria</taxon>
        <taxon>Bacillati</taxon>
        <taxon>Actinomycetota</taxon>
        <taxon>Actinomycetes</taxon>
        <taxon>Kineosporiales</taxon>
        <taxon>Kineosporiaceae</taxon>
        <taxon>Kineococcus</taxon>
    </lineage>
</organism>
<proteinExistence type="predicted"/>
<comment type="caution">
    <text evidence="2">The sequence shown here is derived from an EMBL/GenBank/DDBJ whole genome shotgun (WGS) entry which is preliminary data.</text>
</comment>
<reference evidence="3" key="1">
    <citation type="journal article" date="2019" name="Int. J. Syst. Evol. Microbiol.">
        <title>The Global Catalogue of Microorganisms (GCM) 10K type strain sequencing project: providing services to taxonomists for standard genome sequencing and annotation.</title>
        <authorList>
            <consortium name="The Broad Institute Genomics Platform"/>
            <consortium name="The Broad Institute Genome Sequencing Center for Infectious Disease"/>
            <person name="Wu L."/>
            <person name="Ma J."/>
        </authorList>
    </citation>
    <scope>NUCLEOTIDE SEQUENCE [LARGE SCALE GENOMIC DNA]</scope>
    <source>
        <strain evidence="3">JCM 18126</strain>
    </source>
</reference>
<keyword evidence="3" id="KW-1185">Reference proteome</keyword>
<keyword evidence="1" id="KW-0175">Coiled coil</keyword>
<sequence length="141" mass="15249">MGACWDVLRPTRCAVGTPDAGTPGTGAPDVGGRVVIALVEAARLARANRAQVEELEDRHAALVSRADRERTAQEQRRQQLYDEVLVPFRDVFARLKNVDLAELASIDLPTTEATPQVEVVQVRLSALHTVGELDPVSRTGG</sequence>
<evidence type="ECO:0000313" key="2">
    <source>
        <dbReference type="EMBL" id="GAA4993021.1"/>
    </source>
</evidence>
<dbReference type="EMBL" id="BAABIL010000569">
    <property type="protein sequence ID" value="GAA4993021.1"/>
    <property type="molecule type" value="Genomic_DNA"/>
</dbReference>
<accession>A0ABP9IAC1</accession>
<gene>
    <name evidence="2" type="ORF">GCM10023225_31080</name>
</gene>
<name>A0ABP9IAC1_9ACTN</name>
<evidence type="ECO:0000256" key="1">
    <source>
        <dbReference type="SAM" id="Coils"/>
    </source>
</evidence>
<evidence type="ECO:0000313" key="3">
    <source>
        <dbReference type="Proteomes" id="UP001501195"/>
    </source>
</evidence>
<feature type="coiled-coil region" evidence="1">
    <location>
        <begin position="38"/>
        <end position="83"/>
    </location>
</feature>
<protein>
    <submittedName>
        <fullName evidence="2">Uncharacterized protein</fullName>
    </submittedName>
</protein>